<dbReference type="Pfam" id="PF07992">
    <property type="entry name" value="Pyr_redox_2"/>
    <property type="match status" value="1"/>
</dbReference>
<dbReference type="Pfam" id="PF00581">
    <property type="entry name" value="Rhodanese"/>
    <property type="match status" value="1"/>
</dbReference>
<evidence type="ECO:0000313" key="8">
    <source>
        <dbReference type="EMBL" id="MFB9643953.1"/>
    </source>
</evidence>
<dbReference type="PRINTS" id="PR00411">
    <property type="entry name" value="PNDRDTASEI"/>
</dbReference>
<evidence type="ECO:0000256" key="5">
    <source>
        <dbReference type="ARBA" id="ARBA00023002"/>
    </source>
</evidence>
<feature type="domain" description="Rhodanese" evidence="7">
    <location>
        <begin position="460"/>
        <end position="546"/>
    </location>
</feature>
<dbReference type="InterPro" id="IPR023753">
    <property type="entry name" value="FAD/NAD-binding_dom"/>
</dbReference>
<keyword evidence="6" id="KW-0676">Redox-active center</keyword>
<evidence type="ECO:0000256" key="2">
    <source>
        <dbReference type="ARBA" id="ARBA00009130"/>
    </source>
</evidence>
<dbReference type="PANTHER" id="PTHR43429:SF1">
    <property type="entry name" value="NAD(P)H SULFUR OXIDOREDUCTASE (COA-DEPENDENT)"/>
    <property type="match status" value="1"/>
</dbReference>
<dbReference type="Gene3D" id="3.40.250.10">
    <property type="entry name" value="Rhodanese-like domain"/>
    <property type="match status" value="1"/>
</dbReference>
<dbReference type="SUPFAM" id="SSF51905">
    <property type="entry name" value="FAD/NAD(P)-binding domain"/>
    <property type="match status" value="1"/>
</dbReference>
<dbReference type="Gene3D" id="3.50.50.60">
    <property type="entry name" value="FAD/NAD(P)-binding domain"/>
    <property type="match status" value="2"/>
</dbReference>
<evidence type="ECO:0000313" key="9">
    <source>
        <dbReference type="Proteomes" id="UP001589667"/>
    </source>
</evidence>
<evidence type="ECO:0000256" key="3">
    <source>
        <dbReference type="ARBA" id="ARBA00022630"/>
    </source>
</evidence>
<dbReference type="PROSITE" id="PS50206">
    <property type="entry name" value="RHODANESE_3"/>
    <property type="match status" value="1"/>
</dbReference>
<dbReference type="SUPFAM" id="SSF52821">
    <property type="entry name" value="Rhodanese/Cell cycle control phosphatase"/>
    <property type="match status" value="1"/>
</dbReference>
<comment type="caution">
    <text evidence="8">The sequence shown here is derived from an EMBL/GenBank/DDBJ whole genome shotgun (WGS) entry which is preliminary data.</text>
</comment>
<dbReference type="InterPro" id="IPR036188">
    <property type="entry name" value="FAD/NAD-bd_sf"/>
</dbReference>
<dbReference type="InterPro" id="IPR004099">
    <property type="entry name" value="Pyr_nucl-diS_OxRdtase_dimer"/>
</dbReference>
<dbReference type="RefSeq" id="WP_157424440.1">
    <property type="nucleotide sequence ID" value="NZ_BAAANI010000005.1"/>
</dbReference>
<accession>A0ABV5SUD9</accession>
<sequence length="552" mass="57874">MTQKRYLIIGGVAGGMSAATRLRRLDENARITVLERGGHVSFANCGLPYYLGGVIEQRDSLLLQTPASLGSRFNLDVRVRTEAVSIDRDAKTVRVRDLTTGEETDEAYDALVLSPGATPVRPPLPGGERMLTLRDIDDVDAAMAELTVAPNSALVIGAGFIGLEMVENLVHRGLGVTLVELGDQVLPPLDPEMAGPVADRLRAAGVDVRLGTQVTELGPDTATLSDGSVVSAEFVLASIGVRPDTSLAKGAGLAIGERGGIRVDDQLRTSDPHIYAIGDAVEKTDAISGEQRLVALAGLANRHGRLVADAITGKTIRVRDALGTAVVGVMGLTIAATGWNEKLLRRIGRDIRVFHTHPASHTGYYPGAESMSLKLVVDAVTDEILGAQGVGGDGVDKRIDVIATAIAGGITASELADLELAYAPQYSSAKDPVNMLGYVALNAADGLTPSIQWHELEAELDAGATLVDVRTAGEHADGAIPGSINIPLDEIRSRTDELPEGRLIVHCKVGQRGHTGVRLLAQLGREAVNLDGGYLTWSAGTRASSAVPALVA</sequence>
<proteinExistence type="inferred from homology"/>
<dbReference type="InterPro" id="IPR036873">
    <property type="entry name" value="Rhodanese-like_dom_sf"/>
</dbReference>
<dbReference type="EMBL" id="JBHMBL010000004">
    <property type="protein sequence ID" value="MFB9643953.1"/>
    <property type="molecule type" value="Genomic_DNA"/>
</dbReference>
<dbReference type="InterPro" id="IPR016156">
    <property type="entry name" value="FAD/NAD-linked_Rdtase_dimer_sf"/>
</dbReference>
<dbReference type="InterPro" id="IPR050260">
    <property type="entry name" value="FAD-bd_OxRdtase"/>
</dbReference>
<dbReference type="InterPro" id="IPR001763">
    <property type="entry name" value="Rhodanese-like_dom"/>
</dbReference>
<keyword evidence="9" id="KW-1185">Reference proteome</keyword>
<dbReference type="PANTHER" id="PTHR43429">
    <property type="entry name" value="PYRIDINE NUCLEOTIDE-DISULFIDE OXIDOREDUCTASE DOMAIN-CONTAINING"/>
    <property type="match status" value="1"/>
</dbReference>
<organism evidence="8 9">
    <name type="scientific">Agromyces lapidis</name>
    <dbReference type="NCBI Taxonomy" id="279574"/>
    <lineage>
        <taxon>Bacteria</taxon>
        <taxon>Bacillati</taxon>
        <taxon>Actinomycetota</taxon>
        <taxon>Actinomycetes</taxon>
        <taxon>Micrococcales</taxon>
        <taxon>Microbacteriaceae</taxon>
        <taxon>Agromyces</taxon>
    </lineage>
</organism>
<dbReference type="SUPFAM" id="SSF55424">
    <property type="entry name" value="FAD/NAD-linked reductases, dimerisation (C-terminal) domain"/>
    <property type="match status" value="1"/>
</dbReference>
<evidence type="ECO:0000259" key="7">
    <source>
        <dbReference type="PROSITE" id="PS50206"/>
    </source>
</evidence>
<comment type="cofactor">
    <cofactor evidence="1">
        <name>FAD</name>
        <dbReference type="ChEBI" id="CHEBI:57692"/>
    </cofactor>
</comment>
<dbReference type="Proteomes" id="UP001589667">
    <property type="component" value="Unassembled WGS sequence"/>
</dbReference>
<comment type="similarity">
    <text evidence="2">Belongs to the class-III pyridine nucleotide-disulfide oxidoreductase family.</text>
</comment>
<name>A0ABV5SUD9_9MICO</name>
<keyword evidence="5" id="KW-0560">Oxidoreductase</keyword>
<keyword evidence="4" id="KW-0274">FAD</keyword>
<dbReference type="Pfam" id="PF02852">
    <property type="entry name" value="Pyr_redox_dim"/>
    <property type="match status" value="1"/>
</dbReference>
<reference evidence="8 9" key="1">
    <citation type="submission" date="2024-09" db="EMBL/GenBank/DDBJ databases">
        <authorList>
            <person name="Sun Q."/>
            <person name="Mori K."/>
        </authorList>
    </citation>
    <scope>NUCLEOTIDE SEQUENCE [LARGE SCALE GENOMIC DNA]</scope>
    <source>
        <strain evidence="8 9">JCM 14321</strain>
    </source>
</reference>
<protein>
    <submittedName>
        <fullName evidence="8">FAD-dependent oxidoreductase</fullName>
    </submittedName>
</protein>
<evidence type="ECO:0000256" key="4">
    <source>
        <dbReference type="ARBA" id="ARBA00022827"/>
    </source>
</evidence>
<dbReference type="PRINTS" id="PR00368">
    <property type="entry name" value="FADPNR"/>
</dbReference>
<evidence type="ECO:0000256" key="6">
    <source>
        <dbReference type="ARBA" id="ARBA00023284"/>
    </source>
</evidence>
<dbReference type="SMART" id="SM00450">
    <property type="entry name" value="RHOD"/>
    <property type="match status" value="1"/>
</dbReference>
<gene>
    <name evidence="8" type="ORF">ACFFQV_16805</name>
</gene>
<evidence type="ECO:0000256" key="1">
    <source>
        <dbReference type="ARBA" id="ARBA00001974"/>
    </source>
</evidence>
<keyword evidence="3" id="KW-0285">Flavoprotein</keyword>